<dbReference type="PROSITE" id="PS50893">
    <property type="entry name" value="ABC_TRANSPORTER_2"/>
    <property type="match status" value="1"/>
</dbReference>
<dbReference type="PANTHER" id="PTHR42788:SF13">
    <property type="entry name" value="ALIPHATIC SULFONATES IMPORT ATP-BINDING PROTEIN SSUB"/>
    <property type="match status" value="1"/>
</dbReference>
<dbReference type="PROSITE" id="PS00211">
    <property type="entry name" value="ABC_TRANSPORTER_1"/>
    <property type="match status" value="1"/>
</dbReference>
<dbReference type="Proteomes" id="UP000324738">
    <property type="component" value="Unassembled WGS sequence"/>
</dbReference>
<keyword evidence="3" id="KW-0547">Nucleotide-binding</keyword>
<proteinExistence type="inferred from homology"/>
<dbReference type="AlphaFoldDB" id="A0A5B0DWJ6"/>
<protein>
    <submittedName>
        <fullName evidence="6">ABC transporter ATP-binding protein</fullName>
    </submittedName>
</protein>
<dbReference type="GO" id="GO:0016887">
    <property type="term" value="F:ATP hydrolysis activity"/>
    <property type="evidence" value="ECO:0007669"/>
    <property type="project" value="InterPro"/>
</dbReference>
<accession>A0A5B0DWJ6</accession>
<dbReference type="InterPro" id="IPR027417">
    <property type="entry name" value="P-loop_NTPase"/>
</dbReference>
<dbReference type="InterPro" id="IPR017871">
    <property type="entry name" value="ABC_transporter-like_CS"/>
</dbReference>
<dbReference type="EMBL" id="VTWH01000002">
    <property type="protein sequence ID" value="KAA0970362.1"/>
    <property type="molecule type" value="Genomic_DNA"/>
</dbReference>
<evidence type="ECO:0000256" key="1">
    <source>
        <dbReference type="ARBA" id="ARBA00005417"/>
    </source>
</evidence>
<name>A0A5B0DWJ6_9HYPH</name>
<evidence type="ECO:0000313" key="6">
    <source>
        <dbReference type="EMBL" id="KAA0970362.1"/>
    </source>
</evidence>
<gene>
    <name evidence="6" type="ORF">FPY71_07515</name>
</gene>
<dbReference type="PANTHER" id="PTHR42788">
    <property type="entry name" value="TAURINE IMPORT ATP-BINDING PROTEIN-RELATED"/>
    <property type="match status" value="1"/>
</dbReference>
<dbReference type="SUPFAM" id="SSF52540">
    <property type="entry name" value="P-loop containing nucleoside triphosphate hydrolases"/>
    <property type="match status" value="1"/>
</dbReference>
<evidence type="ECO:0000256" key="3">
    <source>
        <dbReference type="ARBA" id="ARBA00022741"/>
    </source>
</evidence>
<comment type="caution">
    <text evidence="6">The sequence shown here is derived from an EMBL/GenBank/DDBJ whole genome shotgun (WGS) entry which is preliminary data.</text>
</comment>
<dbReference type="InterPro" id="IPR050166">
    <property type="entry name" value="ABC_transporter_ATP-bind"/>
</dbReference>
<keyword evidence="7" id="KW-1185">Reference proteome</keyword>
<dbReference type="InterPro" id="IPR003439">
    <property type="entry name" value="ABC_transporter-like_ATP-bd"/>
</dbReference>
<evidence type="ECO:0000259" key="5">
    <source>
        <dbReference type="PROSITE" id="PS50893"/>
    </source>
</evidence>
<comment type="similarity">
    <text evidence="1">Belongs to the ABC transporter superfamily.</text>
</comment>
<dbReference type="Pfam" id="PF00005">
    <property type="entry name" value="ABC_tran"/>
    <property type="match status" value="1"/>
</dbReference>
<dbReference type="Gene3D" id="3.40.50.300">
    <property type="entry name" value="P-loop containing nucleotide triphosphate hydrolases"/>
    <property type="match status" value="1"/>
</dbReference>
<keyword evidence="4 6" id="KW-0067">ATP-binding</keyword>
<dbReference type="SMART" id="SM00382">
    <property type="entry name" value="AAA"/>
    <property type="match status" value="1"/>
</dbReference>
<dbReference type="OrthoDB" id="9807242at2"/>
<evidence type="ECO:0000256" key="4">
    <source>
        <dbReference type="ARBA" id="ARBA00022840"/>
    </source>
</evidence>
<evidence type="ECO:0000313" key="7">
    <source>
        <dbReference type="Proteomes" id="UP000324738"/>
    </source>
</evidence>
<dbReference type="InterPro" id="IPR003593">
    <property type="entry name" value="AAA+_ATPase"/>
</dbReference>
<organism evidence="6 7">
    <name type="scientific">Aureimonas fodinaquatilis</name>
    <dbReference type="NCBI Taxonomy" id="2565783"/>
    <lineage>
        <taxon>Bacteria</taxon>
        <taxon>Pseudomonadati</taxon>
        <taxon>Pseudomonadota</taxon>
        <taxon>Alphaproteobacteria</taxon>
        <taxon>Hyphomicrobiales</taxon>
        <taxon>Aurantimonadaceae</taxon>
        <taxon>Aureimonas</taxon>
    </lineage>
</organism>
<feature type="domain" description="ABC transporter" evidence="5">
    <location>
        <begin position="23"/>
        <end position="253"/>
    </location>
</feature>
<dbReference type="RefSeq" id="WP_149299268.1">
    <property type="nucleotide sequence ID" value="NZ_VTWH01000002.1"/>
</dbReference>
<dbReference type="GO" id="GO:0005524">
    <property type="term" value="F:ATP binding"/>
    <property type="evidence" value="ECO:0007669"/>
    <property type="project" value="UniProtKB-KW"/>
</dbReference>
<evidence type="ECO:0000256" key="2">
    <source>
        <dbReference type="ARBA" id="ARBA00022448"/>
    </source>
</evidence>
<keyword evidence="2" id="KW-0813">Transport</keyword>
<dbReference type="CDD" id="cd03293">
    <property type="entry name" value="ABC_NrtD_SsuB_transporters"/>
    <property type="match status" value="1"/>
</dbReference>
<reference evidence="6 7" key="1">
    <citation type="submission" date="2019-08" db="EMBL/GenBank/DDBJ databases">
        <title>Aureimonas fodiniaquatilis sp. nov., isolated from a coal mine wastewater.</title>
        <authorList>
            <person name="Kim W."/>
        </authorList>
    </citation>
    <scope>NUCLEOTIDE SEQUENCE [LARGE SCALE GENOMIC DNA]</scope>
    <source>
        <strain evidence="6 7">CAU 1482</strain>
    </source>
</reference>
<sequence length="271" mass="29410">MTVLLARRAVASADQNSDVRQAVTVRNVSKFFKSPQGSIVHALDNITLDFPAGSVTAIVGASGCGKSTLLRIIAGLETEHTGTASLDGAEITGPGLDRGIVFQDHRLLPWMTVEDNVALALHNLGARERNRVVEEKLSLVGLSGFKKSYPSQLSGGMAQRVAIARALAQKPKLLLLDEPFGALDAITRLEMQDELLAVQKHEGVTTILVTHDIEEALYLGDRIAVLSSRPGRLKALIDVNLSRPRSRGNADFAEMRLSLYEQFFRHGKDGH</sequence>